<dbReference type="Proteomes" id="UP000789570">
    <property type="component" value="Unassembled WGS sequence"/>
</dbReference>
<proteinExistence type="predicted"/>
<feature type="non-terminal residue" evidence="1">
    <location>
        <position position="56"/>
    </location>
</feature>
<organism evidence="1 2">
    <name type="scientific">Funneliformis caledonium</name>
    <dbReference type="NCBI Taxonomy" id="1117310"/>
    <lineage>
        <taxon>Eukaryota</taxon>
        <taxon>Fungi</taxon>
        <taxon>Fungi incertae sedis</taxon>
        <taxon>Mucoromycota</taxon>
        <taxon>Glomeromycotina</taxon>
        <taxon>Glomeromycetes</taxon>
        <taxon>Glomerales</taxon>
        <taxon>Glomeraceae</taxon>
        <taxon>Funneliformis</taxon>
    </lineage>
</organism>
<dbReference type="EMBL" id="CAJVPQ010023369">
    <property type="protein sequence ID" value="CAG8762591.1"/>
    <property type="molecule type" value="Genomic_DNA"/>
</dbReference>
<evidence type="ECO:0000313" key="2">
    <source>
        <dbReference type="Proteomes" id="UP000789570"/>
    </source>
</evidence>
<dbReference type="AlphaFoldDB" id="A0A9N9NR44"/>
<comment type="caution">
    <text evidence="1">The sequence shown here is derived from an EMBL/GenBank/DDBJ whole genome shotgun (WGS) entry which is preliminary data.</text>
</comment>
<feature type="non-terminal residue" evidence="1">
    <location>
        <position position="1"/>
    </location>
</feature>
<gene>
    <name evidence="1" type="ORF">FCALED_LOCUS17026</name>
</gene>
<keyword evidence="2" id="KW-1185">Reference proteome</keyword>
<evidence type="ECO:0000313" key="1">
    <source>
        <dbReference type="EMBL" id="CAG8762591.1"/>
    </source>
</evidence>
<reference evidence="1" key="1">
    <citation type="submission" date="2021-06" db="EMBL/GenBank/DDBJ databases">
        <authorList>
            <person name="Kallberg Y."/>
            <person name="Tangrot J."/>
            <person name="Rosling A."/>
        </authorList>
    </citation>
    <scope>NUCLEOTIDE SEQUENCE</scope>
    <source>
        <strain evidence="1">UK204</strain>
    </source>
</reference>
<sequence>LPQELSQELSLALQASQRLPQKLSRESLQRYSQELFVQNPDIIAVALPQTLPEIQE</sequence>
<name>A0A9N9NR44_9GLOM</name>
<accession>A0A9N9NR44</accession>
<protein>
    <submittedName>
        <fullName evidence="1">15400_t:CDS:1</fullName>
    </submittedName>
</protein>